<feature type="compositionally biased region" description="Polar residues" evidence="1">
    <location>
        <begin position="147"/>
        <end position="156"/>
    </location>
</feature>
<feature type="region of interest" description="Disordered" evidence="1">
    <location>
        <begin position="107"/>
        <end position="172"/>
    </location>
</feature>
<proteinExistence type="predicted"/>
<protein>
    <submittedName>
        <fullName evidence="2">Uncharacterized protein</fullName>
    </submittedName>
</protein>
<gene>
    <name evidence="2" type="ORF">BT63DRAFT_424475</name>
</gene>
<evidence type="ECO:0000313" key="3">
    <source>
        <dbReference type="Proteomes" id="UP000799302"/>
    </source>
</evidence>
<feature type="compositionally biased region" description="Basic residues" evidence="1">
    <location>
        <begin position="107"/>
        <end position="117"/>
    </location>
</feature>
<dbReference type="AlphaFoldDB" id="A0A6A6UI51"/>
<reference evidence="2" key="1">
    <citation type="journal article" date="2020" name="Stud. Mycol.">
        <title>101 Dothideomycetes genomes: a test case for predicting lifestyles and emergence of pathogens.</title>
        <authorList>
            <person name="Haridas S."/>
            <person name="Albert R."/>
            <person name="Binder M."/>
            <person name="Bloem J."/>
            <person name="Labutti K."/>
            <person name="Salamov A."/>
            <person name="Andreopoulos B."/>
            <person name="Baker S."/>
            <person name="Barry K."/>
            <person name="Bills G."/>
            <person name="Bluhm B."/>
            <person name="Cannon C."/>
            <person name="Castanera R."/>
            <person name="Culley D."/>
            <person name="Daum C."/>
            <person name="Ezra D."/>
            <person name="Gonzalez J."/>
            <person name="Henrissat B."/>
            <person name="Kuo A."/>
            <person name="Liang C."/>
            <person name="Lipzen A."/>
            <person name="Lutzoni F."/>
            <person name="Magnuson J."/>
            <person name="Mondo S."/>
            <person name="Nolan M."/>
            <person name="Ohm R."/>
            <person name="Pangilinan J."/>
            <person name="Park H.-J."/>
            <person name="Ramirez L."/>
            <person name="Alfaro M."/>
            <person name="Sun H."/>
            <person name="Tritt A."/>
            <person name="Yoshinaga Y."/>
            <person name="Zwiers L.-H."/>
            <person name="Turgeon B."/>
            <person name="Goodwin S."/>
            <person name="Spatafora J."/>
            <person name="Crous P."/>
            <person name="Grigoriev I."/>
        </authorList>
    </citation>
    <scope>NUCLEOTIDE SEQUENCE</scope>
    <source>
        <strain evidence="2">CBS 115976</strain>
    </source>
</reference>
<dbReference type="EMBL" id="MU004234">
    <property type="protein sequence ID" value="KAF2670544.1"/>
    <property type="molecule type" value="Genomic_DNA"/>
</dbReference>
<evidence type="ECO:0000256" key="1">
    <source>
        <dbReference type="SAM" id="MobiDB-lite"/>
    </source>
</evidence>
<sequence length="206" mass="22788">MDRSIHDQFVIVAVLNEPTRRRDLVLNLLEMWCALLFKTIQFRDLEEWLDADLYDVNLDEAIIPLNVALPIDHGDSEASLKAFDSLRDSDEPLAKNYYKDLKRGRLRPRASTRRRSRQTTPVVEKMTASPTEEKRDAGNRPEAESGSAAQSSNNDSALEAAGGEAAGRADGGNDVATGVVIGVFSVVATVWIRRLLWSTYAGGREG</sequence>
<accession>A0A6A6UI51</accession>
<evidence type="ECO:0000313" key="2">
    <source>
        <dbReference type="EMBL" id="KAF2670544.1"/>
    </source>
</evidence>
<organism evidence="2 3">
    <name type="scientific">Microthyrium microscopicum</name>
    <dbReference type="NCBI Taxonomy" id="703497"/>
    <lineage>
        <taxon>Eukaryota</taxon>
        <taxon>Fungi</taxon>
        <taxon>Dikarya</taxon>
        <taxon>Ascomycota</taxon>
        <taxon>Pezizomycotina</taxon>
        <taxon>Dothideomycetes</taxon>
        <taxon>Dothideomycetes incertae sedis</taxon>
        <taxon>Microthyriales</taxon>
        <taxon>Microthyriaceae</taxon>
        <taxon>Microthyrium</taxon>
    </lineage>
</organism>
<dbReference type="OrthoDB" id="5412936at2759"/>
<dbReference type="Proteomes" id="UP000799302">
    <property type="component" value="Unassembled WGS sequence"/>
</dbReference>
<feature type="compositionally biased region" description="Basic and acidic residues" evidence="1">
    <location>
        <begin position="131"/>
        <end position="143"/>
    </location>
</feature>
<keyword evidence="3" id="KW-1185">Reference proteome</keyword>
<name>A0A6A6UI51_9PEZI</name>